<evidence type="ECO:0008006" key="3">
    <source>
        <dbReference type="Google" id="ProtNLM"/>
    </source>
</evidence>
<accession>A0A5S5C3U1</accession>
<evidence type="ECO:0000313" key="1">
    <source>
        <dbReference type="EMBL" id="TYP73994.1"/>
    </source>
</evidence>
<protein>
    <recommendedName>
        <fullName evidence="3">Acetylglutamate kinase</fullName>
    </recommendedName>
</protein>
<dbReference type="RefSeq" id="WP_148930412.1">
    <property type="nucleotide sequence ID" value="NZ_VNHS01000006.1"/>
</dbReference>
<proteinExistence type="predicted"/>
<sequence>MYGYYQAYPYYNFRVQPPMAWTPSQVELDRKLRALWEQHVNWTRLTVNSIIDRLPDESATTARLLRNADDFGAALELLYGPAIASGFAGLLRDHLTIAAELVKALQAGNTAAAENAQKRWYENADDIALFLSRINPYWSQAEWQKMMHEHLRLLTSEVSTRLMKNYEENVALGDRIETQALEMADMMTTGIIQQFPAHFNA</sequence>
<comment type="caution">
    <text evidence="1">The sequence shown here is derived from an EMBL/GenBank/DDBJ whole genome shotgun (WGS) entry which is preliminary data.</text>
</comment>
<dbReference type="AlphaFoldDB" id="A0A5S5C3U1"/>
<name>A0A5S5C3U1_9BACL</name>
<keyword evidence="2" id="KW-1185">Reference proteome</keyword>
<organism evidence="1 2">
    <name type="scientific">Paenibacillus methanolicus</name>
    <dbReference type="NCBI Taxonomy" id="582686"/>
    <lineage>
        <taxon>Bacteria</taxon>
        <taxon>Bacillati</taxon>
        <taxon>Bacillota</taxon>
        <taxon>Bacilli</taxon>
        <taxon>Bacillales</taxon>
        <taxon>Paenibacillaceae</taxon>
        <taxon>Paenibacillus</taxon>
    </lineage>
</organism>
<reference evidence="1 2" key="1">
    <citation type="submission" date="2019-07" db="EMBL/GenBank/DDBJ databases">
        <title>Genomic Encyclopedia of Type Strains, Phase III (KMG-III): the genomes of soil and plant-associated and newly described type strains.</title>
        <authorList>
            <person name="Whitman W."/>
        </authorList>
    </citation>
    <scope>NUCLEOTIDE SEQUENCE [LARGE SCALE GENOMIC DNA]</scope>
    <source>
        <strain evidence="1 2">BL24</strain>
    </source>
</reference>
<dbReference type="EMBL" id="VNHS01000006">
    <property type="protein sequence ID" value="TYP73994.1"/>
    <property type="molecule type" value="Genomic_DNA"/>
</dbReference>
<gene>
    <name evidence="1" type="ORF">BCM02_106275</name>
</gene>
<dbReference type="OrthoDB" id="2603324at2"/>
<evidence type="ECO:0000313" key="2">
    <source>
        <dbReference type="Proteomes" id="UP000323257"/>
    </source>
</evidence>
<dbReference type="Proteomes" id="UP000323257">
    <property type="component" value="Unassembled WGS sequence"/>
</dbReference>